<dbReference type="PANTHER" id="PTHR10993">
    <property type="entry name" value="OCTANOYLTRANSFERASE"/>
    <property type="match status" value="1"/>
</dbReference>
<evidence type="ECO:0000259" key="6">
    <source>
        <dbReference type="PROSITE" id="PS51733"/>
    </source>
</evidence>
<proteinExistence type="inferred from homology"/>
<gene>
    <name evidence="7" type="ORF">FOMPIDRAFT_1163746</name>
</gene>
<dbReference type="FunCoup" id="S8E484">
    <property type="interactions" value="555"/>
</dbReference>
<dbReference type="InterPro" id="IPR020605">
    <property type="entry name" value="Octanoyltransferase_CS"/>
</dbReference>
<dbReference type="Proteomes" id="UP000015241">
    <property type="component" value="Unassembled WGS sequence"/>
</dbReference>
<keyword evidence="4" id="KW-0808">Transferase</keyword>
<dbReference type="InterPro" id="IPR004143">
    <property type="entry name" value="BPL_LPL_catalytic"/>
</dbReference>
<protein>
    <recommendedName>
        <fullName evidence="3">lipoyl(octanoyl) transferase</fullName>
        <ecNumber evidence="3">2.3.1.181</ecNumber>
    </recommendedName>
</protein>
<reference evidence="7 8" key="1">
    <citation type="journal article" date="2012" name="Science">
        <title>The Paleozoic origin of enzymatic lignin decomposition reconstructed from 31 fungal genomes.</title>
        <authorList>
            <person name="Floudas D."/>
            <person name="Binder M."/>
            <person name="Riley R."/>
            <person name="Barry K."/>
            <person name="Blanchette R.A."/>
            <person name="Henrissat B."/>
            <person name="Martinez A.T."/>
            <person name="Otillar R."/>
            <person name="Spatafora J.W."/>
            <person name="Yadav J.S."/>
            <person name="Aerts A."/>
            <person name="Benoit I."/>
            <person name="Boyd A."/>
            <person name="Carlson A."/>
            <person name="Copeland A."/>
            <person name="Coutinho P.M."/>
            <person name="de Vries R.P."/>
            <person name="Ferreira P."/>
            <person name="Findley K."/>
            <person name="Foster B."/>
            <person name="Gaskell J."/>
            <person name="Glotzer D."/>
            <person name="Gorecki P."/>
            <person name="Heitman J."/>
            <person name="Hesse C."/>
            <person name="Hori C."/>
            <person name="Igarashi K."/>
            <person name="Jurgens J.A."/>
            <person name="Kallen N."/>
            <person name="Kersten P."/>
            <person name="Kohler A."/>
            <person name="Kuees U."/>
            <person name="Kumar T.K.A."/>
            <person name="Kuo A."/>
            <person name="LaButti K."/>
            <person name="Larrondo L.F."/>
            <person name="Lindquist E."/>
            <person name="Ling A."/>
            <person name="Lombard V."/>
            <person name="Lucas S."/>
            <person name="Lundell T."/>
            <person name="Martin R."/>
            <person name="McLaughlin D.J."/>
            <person name="Morgenstern I."/>
            <person name="Morin E."/>
            <person name="Murat C."/>
            <person name="Nagy L.G."/>
            <person name="Nolan M."/>
            <person name="Ohm R.A."/>
            <person name="Patyshakuliyeva A."/>
            <person name="Rokas A."/>
            <person name="Ruiz-Duenas F.J."/>
            <person name="Sabat G."/>
            <person name="Salamov A."/>
            <person name="Samejima M."/>
            <person name="Schmutz J."/>
            <person name="Slot J.C."/>
            <person name="St John F."/>
            <person name="Stenlid J."/>
            <person name="Sun H."/>
            <person name="Sun S."/>
            <person name="Syed K."/>
            <person name="Tsang A."/>
            <person name="Wiebenga A."/>
            <person name="Young D."/>
            <person name="Pisabarro A."/>
            <person name="Eastwood D.C."/>
            <person name="Martin F."/>
            <person name="Cullen D."/>
            <person name="Grigoriev I.V."/>
            <person name="Hibbett D.S."/>
        </authorList>
    </citation>
    <scope>NUCLEOTIDE SEQUENCE</scope>
    <source>
        <strain evidence="8">FP-58527</strain>
    </source>
</reference>
<comment type="pathway">
    <text evidence="1">Protein modification; protein lipoylation via endogenous pathway; protein N(6)-(lipoyl)lysine from octanoyl-[acyl-carrier-protein]: step 1/2.</text>
</comment>
<evidence type="ECO:0000256" key="4">
    <source>
        <dbReference type="ARBA" id="ARBA00022679"/>
    </source>
</evidence>
<dbReference type="Gene3D" id="3.30.930.10">
    <property type="entry name" value="Bira Bifunctional Protein, Domain 2"/>
    <property type="match status" value="1"/>
</dbReference>
<dbReference type="Pfam" id="PF21948">
    <property type="entry name" value="LplA-B_cat"/>
    <property type="match status" value="1"/>
</dbReference>
<feature type="domain" description="BPL/LPL catalytic" evidence="6">
    <location>
        <begin position="38"/>
        <end position="230"/>
    </location>
</feature>
<dbReference type="InterPro" id="IPR000544">
    <property type="entry name" value="Octanoyltransferase"/>
</dbReference>
<dbReference type="STRING" id="743788.S8E484"/>
<name>S8E484_FOMSC</name>
<evidence type="ECO:0000313" key="8">
    <source>
        <dbReference type="Proteomes" id="UP000015241"/>
    </source>
</evidence>
<dbReference type="HOGENOM" id="CLU_035168_1_2_1"/>
<dbReference type="AlphaFoldDB" id="S8E484"/>
<accession>S8E484</accession>
<sequence length="267" mass="29709">MSLPPILYHYFQLPLPYARTLVLQERIHQIQLLRRRSGEHQDYLLLLQHRPVYTAGRRQLLTSPEVEAEAARLTNIGADFVATKRGGQTTYHGPGQLVGYPLLDLARWTPPLGIREYICKMQKTIEMHLAEAHGTPHAPSEHTGVFLNAQTKIASIGVQVRHRLTTHGFAMNVTREPRAWFDQITACGLADVKAGCVADASSTTEAREVTVEGEIGGLVTRFGQQFGRDMLQLDMNGAGEVVEEIRAVEEEARLAGNWPQGPVGRLF</sequence>
<dbReference type="SUPFAM" id="SSF55681">
    <property type="entry name" value="Class II aaRS and biotin synthetases"/>
    <property type="match status" value="1"/>
</dbReference>
<dbReference type="GO" id="GO:0033819">
    <property type="term" value="F:lipoyl(octanoyl) transferase activity"/>
    <property type="evidence" value="ECO:0007669"/>
    <property type="project" value="UniProtKB-EC"/>
</dbReference>
<dbReference type="EMBL" id="KE504155">
    <property type="protein sequence ID" value="EPS99577.1"/>
    <property type="molecule type" value="Genomic_DNA"/>
</dbReference>
<dbReference type="UniPathway" id="UPA00538">
    <property type="reaction ID" value="UER00592"/>
</dbReference>
<dbReference type="PROSITE" id="PS51733">
    <property type="entry name" value="BPL_LPL_CATALYTIC"/>
    <property type="match status" value="1"/>
</dbReference>
<dbReference type="OrthoDB" id="19908at2759"/>
<dbReference type="InParanoid" id="S8E484"/>
<dbReference type="PROSITE" id="PS01313">
    <property type="entry name" value="LIPB"/>
    <property type="match status" value="1"/>
</dbReference>
<evidence type="ECO:0000313" key="7">
    <source>
        <dbReference type="EMBL" id="EPS99577.1"/>
    </source>
</evidence>
<comment type="similarity">
    <text evidence="2">Belongs to the LipB family.</text>
</comment>
<evidence type="ECO:0000256" key="2">
    <source>
        <dbReference type="ARBA" id="ARBA00007907"/>
    </source>
</evidence>
<dbReference type="InterPro" id="IPR045864">
    <property type="entry name" value="aa-tRNA-synth_II/BPL/LPL"/>
</dbReference>
<evidence type="ECO:0000256" key="3">
    <source>
        <dbReference type="ARBA" id="ARBA00012334"/>
    </source>
</evidence>
<dbReference type="eggNOG" id="KOG0325">
    <property type="taxonomic scope" value="Eukaryota"/>
</dbReference>
<keyword evidence="8" id="KW-1185">Reference proteome</keyword>
<dbReference type="GO" id="GO:0009249">
    <property type="term" value="P:protein lipoylation"/>
    <property type="evidence" value="ECO:0007669"/>
    <property type="project" value="InterPro"/>
</dbReference>
<dbReference type="EC" id="2.3.1.181" evidence="3"/>
<dbReference type="PANTHER" id="PTHR10993:SF7">
    <property type="entry name" value="LIPOYLTRANSFERASE 2, MITOCHONDRIAL-RELATED"/>
    <property type="match status" value="1"/>
</dbReference>
<evidence type="ECO:0000256" key="1">
    <source>
        <dbReference type="ARBA" id="ARBA00004821"/>
    </source>
</evidence>
<organism evidence="7 8">
    <name type="scientific">Fomitopsis schrenkii</name>
    <name type="common">Brown rot fungus</name>
    <dbReference type="NCBI Taxonomy" id="2126942"/>
    <lineage>
        <taxon>Eukaryota</taxon>
        <taxon>Fungi</taxon>
        <taxon>Dikarya</taxon>
        <taxon>Basidiomycota</taxon>
        <taxon>Agaricomycotina</taxon>
        <taxon>Agaricomycetes</taxon>
        <taxon>Polyporales</taxon>
        <taxon>Fomitopsis</taxon>
    </lineage>
</organism>
<keyword evidence="5" id="KW-0012">Acyltransferase</keyword>
<evidence type="ECO:0000256" key="5">
    <source>
        <dbReference type="ARBA" id="ARBA00023315"/>
    </source>
</evidence>
<dbReference type="NCBIfam" id="TIGR00214">
    <property type="entry name" value="lipB"/>
    <property type="match status" value="1"/>
</dbReference>